<dbReference type="OrthoDB" id="9779724at2"/>
<gene>
    <name evidence="7" type="primary">pilQ_1</name>
    <name evidence="7" type="ORF">SMSP2_01206</name>
</gene>
<feature type="domain" description="Type II/III secretion system secretin-like" evidence="6">
    <location>
        <begin position="208"/>
        <end position="367"/>
    </location>
</feature>
<comment type="similarity">
    <text evidence="4">Belongs to the bacterial secretin family.</text>
</comment>
<dbReference type="InterPro" id="IPR001775">
    <property type="entry name" value="GspD/PilQ"/>
</dbReference>
<evidence type="ECO:0000313" key="8">
    <source>
        <dbReference type="Proteomes" id="UP000188181"/>
    </source>
</evidence>
<feature type="compositionally biased region" description="Polar residues" evidence="5">
    <location>
        <begin position="630"/>
        <end position="641"/>
    </location>
</feature>
<dbReference type="GO" id="GO:0016020">
    <property type="term" value="C:membrane"/>
    <property type="evidence" value="ECO:0007669"/>
    <property type="project" value="UniProtKB-SubCell"/>
</dbReference>
<evidence type="ECO:0000256" key="4">
    <source>
        <dbReference type="RuleBase" id="RU004003"/>
    </source>
</evidence>
<evidence type="ECO:0000256" key="5">
    <source>
        <dbReference type="SAM" id="MobiDB-lite"/>
    </source>
</evidence>
<dbReference type="Pfam" id="PF00263">
    <property type="entry name" value="Secretin"/>
    <property type="match status" value="1"/>
</dbReference>
<dbReference type="InterPro" id="IPR050810">
    <property type="entry name" value="Bact_Secretion_Sys_Channel"/>
</dbReference>
<dbReference type="AlphaFoldDB" id="A0A1Q2MDX5"/>
<name>A0A1Q2MDX5_9BACT</name>
<dbReference type="GO" id="GO:0009306">
    <property type="term" value="P:protein secretion"/>
    <property type="evidence" value="ECO:0007669"/>
    <property type="project" value="InterPro"/>
</dbReference>
<dbReference type="InterPro" id="IPR004846">
    <property type="entry name" value="T2SS/T3SS_dom"/>
</dbReference>
<dbReference type="KEGG" id="pbas:SMSP2_01206"/>
<reference evidence="8" key="1">
    <citation type="submission" date="2017-02" db="EMBL/GenBank/DDBJ databases">
        <title>Comparative genomics and description of representatives of a novel lineage of planctomycetes thriving in anoxic sediments.</title>
        <authorList>
            <person name="Spring S."/>
            <person name="Bunk B."/>
            <person name="Sproer C."/>
        </authorList>
    </citation>
    <scope>NUCLEOTIDE SEQUENCE [LARGE SCALE GENOMIC DNA]</scope>
    <source>
        <strain evidence="8">SM-Chi-D1</strain>
    </source>
</reference>
<dbReference type="GO" id="GO:0015627">
    <property type="term" value="C:type II protein secretion system complex"/>
    <property type="evidence" value="ECO:0007669"/>
    <property type="project" value="TreeGrafter"/>
</dbReference>
<dbReference type="Proteomes" id="UP000188181">
    <property type="component" value="Chromosome"/>
</dbReference>
<evidence type="ECO:0000259" key="6">
    <source>
        <dbReference type="Pfam" id="PF00263"/>
    </source>
</evidence>
<comment type="subcellular location">
    <subcellularLocation>
        <location evidence="1">Membrane</location>
    </subcellularLocation>
</comment>
<proteinExistence type="inferred from homology"/>
<keyword evidence="2" id="KW-0732">Signal</keyword>
<evidence type="ECO:0000256" key="3">
    <source>
        <dbReference type="ARBA" id="ARBA00023136"/>
    </source>
</evidence>
<dbReference type="RefSeq" id="WP_146683078.1">
    <property type="nucleotide sequence ID" value="NZ_CP019646.1"/>
</dbReference>
<dbReference type="PROSITE" id="PS51257">
    <property type="entry name" value="PROKAR_LIPOPROTEIN"/>
    <property type="match status" value="1"/>
</dbReference>
<feature type="region of interest" description="Disordered" evidence="5">
    <location>
        <begin position="566"/>
        <end position="641"/>
    </location>
</feature>
<dbReference type="PANTHER" id="PTHR30332">
    <property type="entry name" value="PROBABLE GENERAL SECRETION PATHWAY PROTEIN D"/>
    <property type="match status" value="1"/>
</dbReference>
<dbReference type="EMBL" id="CP019646">
    <property type="protein sequence ID" value="AQQ70844.1"/>
    <property type="molecule type" value="Genomic_DNA"/>
</dbReference>
<evidence type="ECO:0000256" key="2">
    <source>
        <dbReference type="ARBA" id="ARBA00022729"/>
    </source>
</evidence>
<feature type="compositionally biased region" description="Low complexity" evidence="5">
    <location>
        <begin position="603"/>
        <end position="616"/>
    </location>
</feature>
<evidence type="ECO:0000313" key="7">
    <source>
        <dbReference type="EMBL" id="AQQ70844.1"/>
    </source>
</evidence>
<protein>
    <submittedName>
        <fullName evidence="7">Type IV pilus biogenesis and competence protein PilQ</fullName>
    </submittedName>
</protein>
<dbReference type="PANTHER" id="PTHR30332:SF24">
    <property type="entry name" value="SECRETIN GSPD-RELATED"/>
    <property type="match status" value="1"/>
</dbReference>
<accession>A0A1Q2MDX5</accession>
<dbReference type="PRINTS" id="PR00811">
    <property type="entry name" value="BCTERIALGSPD"/>
</dbReference>
<evidence type="ECO:0000256" key="1">
    <source>
        <dbReference type="ARBA" id="ARBA00004370"/>
    </source>
</evidence>
<keyword evidence="8" id="KW-1185">Reference proteome</keyword>
<sequence precursor="true">MTEYRIEFRHLCLAASVMFFVTGCGLKGHFAQKPTEVQARKYLAEASRVIPDPDVENPVPETYSQPPQLVQTSQGLKMFYYTRNQNPQMIGGLIKGQFGNVVTITPETNQLIISCADKSNAETIVAFLDRVDIPPIQVKIDCMVFEHYADITFDWETQVQILDFLGEDLALQGLFPGAGLREPARSEFGLDIGYVSRSSDIEVLVDMLVSRGYLKVLMNPKVETVSGKPAKVESWENVPITKIEYKGSSTPYEITEYIPVVDHLEVTPNVYSDGSIGLNTNIQIASKSTPEGAAQLPILTKREINIGENRFEFGESLVIGGFRKNERISVIRGVPFLKDIPFIGILFSSKDFEDRAKEVVFVLTPSVSGGGVEHESMVDYIRQKHAAPQMERQFQDFVFDPFGSGDYYRRLEKKVAEEEIKRINTEIEVIATEKDIAEAQSKLSALEKEIAGQKNLSQRQEKKHLETKAALEKHITEKKAELSQLKSNLEQEKQQTAELEKQLEAARASSQQLEQKISQLENLKAELEKQKQSNQQYQDLTNKERQRAELLQQQIDELTAQINQLSQGLKQLETQGKPEADSQGTQDSPPQPEKPEPQAETGSPAAADSQQQPQADASEDTAATSEPAAENSQTDKTGGQE</sequence>
<dbReference type="STRING" id="1851148.SMSP2_01206"/>
<organism evidence="7 8">
    <name type="scientific">Limihaloglobus sulfuriphilus</name>
    <dbReference type="NCBI Taxonomy" id="1851148"/>
    <lineage>
        <taxon>Bacteria</taxon>
        <taxon>Pseudomonadati</taxon>
        <taxon>Planctomycetota</taxon>
        <taxon>Phycisphaerae</taxon>
        <taxon>Sedimentisphaerales</taxon>
        <taxon>Sedimentisphaeraceae</taxon>
        <taxon>Limihaloglobus</taxon>
    </lineage>
</organism>
<keyword evidence="3" id="KW-0472">Membrane</keyword>